<evidence type="ECO:0000313" key="3">
    <source>
        <dbReference type="Proteomes" id="UP001597512"/>
    </source>
</evidence>
<evidence type="ECO:0000256" key="1">
    <source>
        <dbReference type="SAM" id="Phobius"/>
    </source>
</evidence>
<feature type="transmembrane region" description="Helical" evidence="1">
    <location>
        <begin position="199"/>
        <end position="216"/>
    </location>
</feature>
<organism evidence="2 3">
    <name type="scientific">Spirosoma flavum</name>
    <dbReference type="NCBI Taxonomy" id="2048557"/>
    <lineage>
        <taxon>Bacteria</taxon>
        <taxon>Pseudomonadati</taxon>
        <taxon>Bacteroidota</taxon>
        <taxon>Cytophagia</taxon>
        <taxon>Cytophagales</taxon>
        <taxon>Cytophagaceae</taxon>
        <taxon>Spirosoma</taxon>
    </lineage>
</organism>
<comment type="caution">
    <text evidence="2">The sequence shown here is derived from an EMBL/GenBank/DDBJ whole genome shotgun (WGS) entry which is preliminary data.</text>
</comment>
<reference evidence="3" key="1">
    <citation type="journal article" date="2019" name="Int. J. Syst. Evol. Microbiol.">
        <title>The Global Catalogue of Microorganisms (GCM) 10K type strain sequencing project: providing services to taxonomists for standard genome sequencing and annotation.</title>
        <authorList>
            <consortium name="The Broad Institute Genomics Platform"/>
            <consortium name="The Broad Institute Genome Sequencing Center for Infectious Disease"/>
            <person name="Wu L."/>
            <person name="Ma J."/>
        </authorList>
    </citation>
    <scope>NUCLEOTIDE SEQUENCE [LARGE SCALE GENOMIC DNA]</scope>
    <source>
        <strain evidence="3">KCTC 52490</strain>
    </source>
</reference>
<feature type="transmembrane region" description="Helical" evidence="1">
    <location>
        <begin position="168"/>
        <end position="187"/>
    </location>
</feature>
<gene>
    <name evidence="2" type="ORF">ACFS25_23015</name>
</gene>
<feature type="transmembrane region" description="Helical" evidence="1">
    <location>
        <begin position="428"/>
        <end position="450"/>
    </location>
</feature>
<keyword evidence="1" id="KW-0472">Membrane</keyword>
<feature type="transmembrane region" description="Helical" evidence="1">
    <location>
        <begin position="120"/>
        <end position="137"/>
    </location>
</feature>
<feature type="transmembrane region" description="Helical" evidence="1">
    <location>
        <begin position="23"/>
        <end position="40"/>
    </location>
</feature>
<feature type="transmembrane region" description="Helical" evidence="1">
    <location>
        <begin position="308"/>
        <end position="331"/>
    </location>
</feature>
<feature type="transmembrane region" description="Helical" evidence="1">
    <location>
        <begin position="146"/>
        <end position="162"/>
    </location>
</feature>
<feature type="transmembrane region" description="Helical" evidence="1">
    <location>
        <begin position="270"/>
        <end position="288"/>
    </location>
</feature>
<keyword evidence="3" id="KW-1185">Reference proteome</keyword>
<protein>
    <recommendedName>
        <fullName evidence="4">Glycosyltransferase RgtA/B/C/D-like domain-containing protein</fullName>
    </recommendedName>
</protein>
<dbReference type="RefSeq" id="WP_381505685.1">
    <property type="nucleotide sequence ID" value="NZ_JBHUOM010000023.1"/>
</dbReference>
<dbReference type="Proteomes" id="UP001597512">
    <property type="component" value="Unassembled WGS sequence"/>
</dbReference>
<name>A0ABW6AN58_9BACT</name>
<proteinExistence type="predicted"/>
<keyword evidence="1" id="KW-1133">Transmembrane helix</keyword>
<accession>A0ABW6AN58</accession>
<keyword evidence="1" id="KW-0812">Transmembrane</keyword>
<feature type="transmembrane region" description="Helical" evidence="1">
    <location>
        <begin position="405"/>
        <end position="422"/>
    </location>
</feature>
<evidence type="ECO:0000313" key="2">
    <source>
        <dbReference type="EMBL" id="MFD2936671.1"/>
    </source>
</evidence>
<evidence type="ECO:0008006" key="4">
    <source>
        <dbReference type="Google" id="ProtNLM"/>
    </source>
</evidence>
<feature type="transmembrane region" description="Helical" evidence="1">
    <location>
        <begin position="367"/>
        <end position="385"/>
    </location>
</feature>
<dbReference type="EMBL" id="JBHUOM010000023">
    <property type="protein sequence ID" value="MFD2936671.1"/>
    <property type="molecule type" value="Genomic_DNA"/>
</dbReference>
<feature type="transmembrane region" description="Helical" evidence="1">
    <location>
        <begin position="222"/>
        <end position="240"/>
    </location>
</feature>
<sequence>MQYTYLDTTITGQLRTSIADKKIGIGLFVLLTLVYGIFFIRNFSGPLAEILPGDTDQWEYMGYYLSQNLSFTPLPHLNLINDQTFFPYGTNHTFQGWSFESNMWFSANYLLFGTGPWLNIYYLLSLLTVSIGTYLLLRTDYGDRRAWLAGLIVSFLNFYALNKYPGHFAYSVIHWTVLSMLADFLLVRRIVLNTPITMRFVLLKMLLLTLCLGLDIGYVMGYALSSFALSVLFVFGLMAYRSYSQPARIGVCLRQTIAAWWQEGHSVRSIALGLATIFLAFLYVPLLIEVAHQATAFTFADRFAGGHGWMHPMRLLLPFFPGFNAINNLLVNRLHDVPEGYGAGSPGWLLLRLAITGFWYTPKVVRWAYVPLVVFFVLHLIYHPIQFPTLQIFPWCRFNRHPSRVTLIYPVIAAILALHLPTKLTPFIWIPLVIIGLLEISTVYQFRYAWKPYYFSPSFKPYMERVRQQPGEAVLDWPFCVVGGNGIGGVNGLCPLYKQTSMLYTLKRFHEKKTIGQYFGRLHISQIQSFSQAGWPQVLDHADQTDFMQADQLMTCLTKEQWVFFDNFYELNDFAGINLCVDLMPELCVKAFYTRYGQPVATTEVPGAGRVVFIPKPARDRTKVNSLLGKLVRFPCGCSNAGYVKEKSSVAVLR</sequence>